<protein>
    <submittedName>
        <fullName evidence="1">Uncharacterized protein</fullName>
    </submittedName>
</protein>
<comment type="caution">
    <text evidence="1">The sequence shown here is derived from an EMBL/GenBank/DDBJ whole genome shotgun (WGS) entry which is preliminary data.</text>
</comment>
<evidence type="ECO:0000313" key="1">
    <source>
        <dbReference type="EMBL" id="GFJ83612.1"/>
    </source>
</evidence>
<proteinExistence type="predicted"/>
<name>A0A6V8KEJ1_9ACTN</name>
<dbReference type="RefSeq" id="WP_173066342.1">
    <property type="nucleotide sequence ID" value="NZ_BAABGO010000032.1"/>
</dbReference>
<gene>
    <name evidence="1" type="ORF">Phou_077920</name>
</gene>
<sequence length="96" mass="9556">MSTKSAGGSLLRGGPAGEADVADRVVADLHQYGTPYLAARSTLPDIIAAMSAAGTTQLGDTYLAIAHALLGDLPEARQALAAVARKGGNQAGPGAR</sequence>
<organism evidence="1 2">
    <name type="scientific">Phytohabitans houttuyneae</name>
    <dbReference type="NCBI Taxonomy" id="1076126"/>
    <lineage>
        <taxon>Bacteria</taxon>
        <taxon>Bacillati</taxon>
        <taxon>Actinomycetota</taxon>
        <taxon>Actinomycetes</taxon>
        <taxon>Micromonosporales</taxon>
        <taxon>Micromonosporaceae</taxon>
    </lineage>
</organism>
<dbReference type="Proteomes" id="UP000482800">
    <property type="component" value="Unassembled WGS sequence"/>
</dbReference>
<reference evidence="1 2" key="1">
    <citation type="submission" date="2020-03" db="EMBL/GenBank/DDBJ databases">
        <title>Whole genome shotgun sequence of Phytohabitans houttuyneae NBRC 108639.</title>
        <authorList>
            <person name="Komaki H."/>
            <person name="Tamura T."/>
        </authorList>
    </citation>
    <scope>NUCLEOTIDE SEQUENCE [LARGE SCALE GENOMIC DNA]</scope>
    <source>
        <strain evidence="1 2">NBRC 108639</strain>
    </source>
</reference>
<accession>A0A6V8KEJ1</accession>
<reference evidence="1 2" key="2">
    <citation type="submission" date="2020-03" db="EMBL/GenBank/DDBJ databases">
        <authorList>
            <person name="Ichikawa N."/>
            <person name="Kimura A."/>
            <person name="Kitahashi Y."/>
            <person name="Uohara A."/>
        </authorList>
    </citation>
    <scope>NUCLEOTIDE SEQUENCE [LARGE SCALE GENOMIC DNA]</scope>
    <source>
        <strain evidence="1 2">NBRC 108639</strain>
    </source>
</reference>
<dbReference type="EMBL" id="BLPF01000003">
    <property type="protein sequence ID" value="GFJ83612.1"/>
    <property type="molecule type" value="Genomic_DNA"/>
</dbReference>
<keyword evidence="2" id="KW-1185">Reference proteome</keyword>
<evidence type="ECO:0000313" key="2">
    <source>
        <dbReference type="Proteomes" id="UP000482800"/>
    </source>
</evidence>
<dbReference type="AlphaFoldDB" id="A0A6V8KEJ1"/>